<dbReference type="Gene3D" id="3.40.50.300">
    <property type="entry name" value="P-loop containing nucleotide triphosphate hydrolases"/>
    <property type="match status" value="1"/>
</dbReference>
<dbReference type="PANTHER" id="PTHR32341">
    <property type="entry name" value="INTERFERON-INDUCIBLE GTPASE"/>
    <property type="match status" value="1"/>
</dbReference>
<organism evidence="6 7">
    <name type="scientific">Dreissena polymorpha</name>
    <name type="common">Zebra mussel</name>
    <name type="synonym">Mytilus polymorpha</name>
    <dbReference type="NCBI Taxonomy" id="45954"/>
    <lineage>
        <taxon>Eukaryota</taxon>
        <taxon>Metazoa</taxon>
        <taxon>Spiralia</taxon>
        <taxon>Lophotrochozoa</taxon>
        <taxon>Mollusca</taxon>
        <taxon>Bivalvia</taxon>
        <taxon>Autobranchia</taxon>
        <taxon>Heteroconchia</taxon>
        <taxon>Euheterodonta</taxon>
        <taxon>Imparidentia</taxon>
        <taxon>Neoheterodontei</taxon>
        <taxon>Myida</taxon>
        <taxon>Dreissenoidea</taxon>
        <taxon>Dreissenidae</taxon>
        <taxon>Dreissena</taxon>
    </lineage>
</organism>
<dbReference type="Pfam" id="PF05049">
    <property type="entry name" value="IIGP"/>
    <property type="match status" value="1"/>
</dbReference>
<evidence type="ECO:0000313" key="7">
    <source>
        <dbReference type="Proteomes" id="UP000828390"/>
    </source>
</evidence>
<dbReference type="InterPro" id="IPR030385">
    <property type="entry name" value="G_IRG_dom"/>
</dbReference>
<dbReference type="SUPFAM" id="SSF52540">
    <property type="entry name" value="P-loop containing nucleoside triphosphate hydrolases"/>
    <property type="match status" value="1"/>
</dbReference>
<evidence type="ECO:0000256" key="2">
    <source>
        <dbReference type="ARBA" id="ARBA00022741"/>
    </source>
</evidence>
<keyword evidence="7" id="KW-1185">Reference proteome</keyword>
<dbReference type="Proteomes" id="UP000828390">
    <property type="component" value="Unassembled WGS sequence"/>
</dbReference>
<keyword evidence="2" id="KW-0547">Nucleotide-binding</keyword>
<proteinExistence type="inferred from homology"/>
<comment type="similarity">
    <text evidence="1">Belongs to the TRAFAC class dynamin-like GTPase superfamily. IRG family.</text>
</comment>
<dbReference type="InterPro" id="IPR027417">
    <property type="entry name" value="P-loop_NTPase"/>
</dbReference>
<dbReference type="InterPro" id="IPR007743">
    <property type="entry name" value="Immunity-related_GTPase-like"/>
</dbReference>
<sequence length="273" mass="30129">MASQSESVDKRCPSCTEPVQSKWKCCPFCLTRLECPSRLATTLVNLPKSPYSNTDVNEIDLQHIKNKAIEPDCVQGPTQDVGIAVVSDCVENPKQNAENANMPDCVDDPTQDASYAVGSDSIENPIHDADDDIGSDNLEITTEAYLRDFKEAVRKGGVANLSDFITDDLNKWRECQINIAVTGESGTGKSSFINAIRGLRQGDACYAQTGTSETTIAIKQYQHPEHHNLVFWDLPGVGTPQFPNESYLSVIDVKNTTFLFWSRRPDLKQTTHG</sequence>
<evidence type="ECO:0000256" key="3">
    <source>
        <dbReference type="ARBA" id="ARBA00022801"/>
    </source>
</evidence>
<dbReference type="PANTHER" id="PTHR32341:SF10">
    <property type="entry name" value="INTERFERON-INDUCIBLE GTPASE 5"/>
    <property type="match status" value="1"/>
</dbReference>
<accession>A0A9D4E404</accession>
<reference evidence="6" key="2">
    <citation type="submission" date="2020-11" db="EMBL/GenBank/DDBJ databases">
        <authorList>
            <person name="McCartney M.A."/>
            <person name="Auch B."/>
            <person name="Kono T."/>
            <person name="Mallez S."/>
            <person name="Becker A."/>
            <person name="Gohl D.M."/>
            <person name="Silverstein K.A.T."/>
            <person name="Koren S."/>
            <person name="Bechman K.B."/>
            <person name="Herman A."/>
            <person name="Abrahante J.E."/>
            <person name="Garbe J."/>
        </authorList>
    </citation>
    <scope>NUCLEOTIDE SEQUENCE</scope>
    <source>
        <strain evidence="6">Duluth1</strain>
        <tissue evidence="6">Whole animal</tissue>
    </source>
</reference>
<evidence type="ECO:0000313" key="6">
    <source>
        <dbReference type="EMBL" id="KAH3771317.1"/>
    </source>
</evidence>
<dbReference type="EMBL" id="JAIWYP010000009">
    <property type="protein sequence ID" value="KAH3771317.1"/>
    <property type="molecule type" value="Genomic_DNA"/>
</dbReference>
<keyword evidence="3" id="KW-0378">Hydrolase</keyword>
<dbReference type="PROSITE" id="PS51716">
    <property type="entry name" value="G_IRG"/>
    <property type="match status" value="1"/>
</dbReference>
<dbReference type="OrthoDB" id="6082157at2759"/>
<dbReference type="GO" id="GO:0016787">
    <property type="term" value="F:hydrolase activity"/>
    <property type="evidence" value="ECO:0007669"/>
    <property type="project" value="UniProtKB-KW"/>
</dbReference>
<gene>
    <name evidence="6" type="ORF">DPMN_172631</name>
</gene>
<protein>
    <recommendedName>
        <fullName evidence="5">IRG-type G domain-containing protein</fullName>
    </recommendedName>
</protein>
<dbReference type="InterPro" id="IPR051515">
    <property type="entry name" value="IRG"/>
</dbReference>
<evidence type="ECO:0000256" key="4">
    <source>
        <dbReference type="ARBA" id="ARBA00023134"/>
    </source>
</evidence>
<name>A0A9D4E404_DREPO</name>
<evidence type="ECO:0000256" key="1">
    <source>
        <dbReference type="ARBA" id="ARBA00005429"/>
    </source>
</evidence>
<reference evidence="6" key="1">
    <citation type="journal article" date="2019" name="bioRxiv">
        <title>The Genome of the Zebra Mussel, Dreissena polymorpha: A Resource for Invasive Species Research.</title>
        <authorList>
            <person name="McCartney M.A."/>
            <person name="Auch B."/>
            <person name="Kono T."/>
            <person name="Mallez S."/>
            <person name="Zhang Y."/>
            <person name="Obille A."/>
            <person name="Becker A."/>
            <person name="Abrahante J.E."/>
            <person name="Garbe J."/>
            <person name="Badalamenti J.P."/>
            <person name="Herman A."/>
            <person name="Mangelson H."/>
            <person name="Liachko I."/>
            <person name="Sullivan S."/>
            <person name="Sone E.D."/>
            <person name="Koren S."/>
            <person name="Silverstein K.A.T."/>
            <person name="Beckman K.B."/>
            <person name="Gohl D.M."/>
        </authorList>
    </citation>
    <scope>NUCLEOTIDE SEQUENCE</scope>
    <source>
        <strain evidence="6">Duluth1</strain>
        <tissue evidence="6">Whole animal</tissue>
    </source>
</reference>
<dbReference type="GO" id="GO:0016020">
    <property type="term" value="C:membrane"/>
    <property type="evidence" value="ECO:0007669"/>
    <property type="project" value="InterPro"/>
</dbReference>
<feature type="domain" description="IRG-type G" evidence="5">
    <location>
        <begin position="175"/>
        <end position="273"/>
    </location>
</feature>
<dbReference type="GO" id="GO:0005525">
    <property type="term" value="F:GTP binding"/>
    <property type="evidence" value="ECO:0007669"/>
    <property type="project" value="UniProtKB-KW"/>
</dbReference>
<keyword evidence="4" id="KW-0342">GTP-binding</keyword>
<dbReference type="AlphaFoldDB" id="A0A9D4E404"/>
<evidence type="ECO:0000259" key="5">
    <source>
        <dbReference type="PROSITE" id="PS51716"/>
    </source>
</evidence>
<comment type="caution">
    <text evidence="6">The sequence shown here is derived from an EMBL/GenBank/DDBJ whole genome shotgun (WGS) entry which is preliminary data.</text>
</comment>